<protein>
    <submittedName>
        <fullName evidence="5">NAD(P)-dependent dehydrogenase, short-chain alcohol dehydrogenase family</fullName>
    </submittedName>
</protein>
<evidence type="ECO:0000259" key="4">
    <source>
        <dbReference type="SMART" id="SM00822"/>
    </source>
</evidence>
<dbReference type="AlphaFoldDB" id="A0A1I5VPU5"/>
<evidence type="ECO:0000256" key="1">
    <source>
        <dbReference type="ARBA" id="ARBA00006484"/>
    </source>
</evidence>
<proteinExistence type="inferred from homology"/>
<reference evidence="5 6" key="1">
    <citation type="submission" date="2016-10" db="EMBL/GenBank/DDBJ databases">
        <authorList>
            <person name="de Groot N.N."/>
        </authorList>
    </citation>
    <scope>NUCLEOTIDE SEQUENCE [LARGE SCALE GENOMIC DNA]</scope>
    <source>
        <strain evidence="5 6">DSM 15893</strain>
    </source>
</reference>
<dbReference type="GO" id="GO:0050038">
    <property type="term" value="F:L-xylulose reductase (NADPH) activity"/>
    <property type="evidence" value="ECO:0007669"/>
    <property type="project" value="TreeGrafter"/>
</dbReference>
<dbReference type="SMART" id="SM00822">
    <property type="entry name" value="PKS_KR"/>
    <property type="match status" value="1"/>
</dbReference>
<keyword evidence="3" id="KW-0521">NADP</keyword>
<dbReference type="SUPFAM" id="SSF51735">
    <property type="entry name" value="NAD(P)-binding Rossmann-fold domains"/>
    <property type="match status" value="1"/>
</dbReference>
<feature type="domain" description="Ketoreductase" evidence="4">
    <location>
        <begin position="16"/>
        <end position="182"/>
    </location>
</feature>
<dbReference type="EMBL" id="FOWR01000040">
    <property type="protein sequence ID" value="SFQ09505.1"/>
    <property type="molecule type" value="Genomic_DNA"/>
</dbReference>
<dbReference type="GO" id="GO:0005997">
    <property type="term" value="P:xylulose metabolic process"/>
    <property type="evidence" value="ECO:0007669"/>
    <property type="project" value="TreeGrafter"/>
</dbReference>
<dbReference type="GO" id="GO:0006006">
    <property type="term" value="P:glucose metabolic process"/>
    <property type="evidence" value="ECO:0007669"/>
    <property type="project" value="TreeGrafter"/>
</dbReference>
<dbReference type="Pfam" id="PF13561">
    <property type="entry name" value="adh_short_C2"/>
    <property type="match status" value="1"/>
</dbReference>
<gene>
    <name evidence="5" type="ORF">SAMN03084138_04025</name>
</gene>
<dbReference type="PRINTS" id="PR00081">
    <property type="entry name" value="GDHRDH"/>
</dbReference>
<dbReference type="InterPro" id="IPR036291">
    <property type="entry name" value="NAD(P)-bd_dom_sf"/>
</dbReference>
<dbReference type="InterPro" id="IPR020904">
    <property type="entry name" value="Sc_DH/Rdtase_CS"/>
</dbReference>
<comment type="similarity">
    <text evidence="1">Belongs to the short-chain dehydrogenases/reductases (SDR) family.</text>
</comment>
<dbReference type="Gene3D" id="3.40.50.720">
    <property type="entry name" value="NAD(P)-binding Rossmann-like Domain"/>
    <property type="match status" value="1"/>
</dbReference>
<dbReference type="STRING" id="1121869.SAMN03084138_04025"/>
<dbReference type="InterPro" id="IPR051737">
    <property type="entry name" value="L-xylulose/Carbonyl_redctase"/>
</dbReference>
<dbReference type="RefSeq" id="WP_017016609.1">
    <property type="nucleotide sequence ID" value="NZ_FOWR01000040.1"/>
</dbReference>
<dbReference type="PANTHER" id="PTHR44252">
    <property type="entry name" value="D-ERYTHRULOSE REDUCTASE"/>
    <property type="match status" value="1"/>
</dbReference>
<dbReference type="InterPro" id="IPR057326">
    <property type="entry name" value="KR_dom"/>
</dbReference>
<evidence type="ECO:0000256" key="3">
    <source>
        <dbReference type="ARBA" id="ARBA00022857"/>
    </source>
</evidence>
<organism evidence="5 6">
    <name type="scientific">Enterovibrio norvegicus DSM 15893</name>
    <dbReference type="NCBI Taxonomy" id="1121869"/>
    <lineage>
        <taxon>Bacteria</taxon>
        <taxon>Pseudomonadati</taxon>
        <taxon>Pseudomonadota</taxon>
        <taxon>Gammaproteobacteria</taxon>
        <taxon>Vibrionales</taxon>
        <taxon>Vibrionaceae</taxon>
        <taxon>Enterovibrio</taxon>
    </lineage>
</organism>
<dbReference type="PROSITE" id="PS00061">
    <property type="entry name" value="ADH_SHORT"/>
    <property type="match status" value="1"/>
</dbReference>
<dbReference type="GO" id="GO:0004090">
    <property type="term" value="F:carbonyl reductase (NADPH) activity"/>
    <property type="evidence" value="ECO:0007669"/>
    <property type="project" value="TreeGrafter"/>
</dbReference>
<evidence type="ECO:0000313" key="6">
    <source>
        <dbReference type="Proteomes" id="UP000182692"/>
    </source>
</evidence>
<sequence length="256" mass="27577">MTISLPITPSFDLFKKRALVSGASSGIGLACATTLASAGAHVTLIARREEKLLELKEALNQEGYQSDILVLDVTQLDALEQALNAREPYDIVLNSAGLAIHSPALDTQQADFDTVFDLNVKAAYFLFQFAARRLMEAQKPGSFISISSQMAHVGGIDRAVYCASKHAVEGFTKAMAIEWGKQNIRVNTICPTFIKTELTASTFADPEKLAWLQSNIKLDRVGEVEDLMGAVLYLASSASGMVTGTSLKVDGGWTAE</sequence>
<accession>A0A1I5VPU5</accession>
<evidence type="ECO:0000313" key="5">
    <source>
        <dbReference type="EMBL" id="SFQ09505.1"/>
    </source>
</evidence>
<evidence type="ECO:0000256" key="2">
    <source>
        <dbReference type="ARBA" id="ARBA00011881"/>
    </source>
</evidence>
<dbReference type="GeneID" id="35873458"/>
<dbReference type="OrthoDB" id="8613661at2"/>
<dbReference type="PRINTS" id="PR00080">
    <property type="entry name" value="SDRFAMILY"/>
</dbReference>
<dbReference type="Proteomes" id="UP000182692">
    <property type="component" value="Unassembled WGS sequence"/>
</dbReference>
<name>A0A1I5VPU5_9GAMM</name>
<dbReference type="FunFam" id="3.40.50.720:FF:000084">
    <property type="entry name" value="Short-chain dehydrogenase reductase"/>
    <property type="match status" value="1"/>
</dbReference>
<dbReference type="InterPro" id="IPR002347">
    <property type="entry name" value="SDR_fam"/>
</dbReference>
<comment type="subunit">
    <text evidence="2">Homotetramer.</text>
</comment>
<dbReference type="PANTHER" id="PTHR44252:SF3">
    <property type="entry name" value="D-ERYTHRULOSE REDUCTASE-RELATED"/>
    <property type="match status" value="1"/>
</dbReference>